<proteinExistence type="predicted"/>
<keyword evidence="4" id="KW-1185">Reference proteome</keyword>
<evidence type="ECO:0000256" key="1">
    <source>
        <dbReference type="SAM" id="MobiDB-lite"/>
    </source>
</evidence>
<evidence type="ECO:0000313" key="3">
    <source>
        <dbReference type="EMBL" id="SDF92222.1"/>
    </source>
</evidence>
<sequence>MWSPLVDATLRFATPGKLNFVVTAFGSVAMYMFSLYKGFAGTTPALRRLFPGKPDVFYDRLDFVVVAFTGSVIGTIFFHPQDALQSLSAGFGWVGALSVLTNPKIESAPSTPNKQIKDDLSTISGSDTGVDG</sequence>
<feature type="transmembrane region" description="Helical" evidence="2">
    <location>
        <begin position="61"/>
        <end position="78"/>
    </location>
</feature>
<evidence type="ECO:0000256" key="2">
    <source>
        <dbReference type="SAM" id="Phobius"/>
    </source>
</evidence>
<gene>
    <name evidence="3" type="ORF">SAMN05444167_3704</name>
</gene>
<organism evidence="3 4">
    <name type="scientific">Terriglobus roseus</name>
    <dbReference type="NCBI Taxonomy" id="392734"/>
    <lineage>
        <taxon>Bacteria</taxon>
        <taxon>Pseudomonadati</taxon>
        <taxon>Acidobacteriota</taxon>
        <taxon>Terriglobia</taxon>
        <taxon>Terriglobales</taxon>
        <taxon>Acidobacteriaceae</taxon>
        <taxon>Terriglobus</taxon>
    </lineage>
</organism>
<accession>A0A1G7Q0Y5</accession>
<dbReference type="Proteomes" id="UP000182427">
    <property type="component" value="Chromosome I"/>
</dbReference>
<name>A0A1G7Q0Y5_9BACT</name>
<reference evidence="3 4" key="1">
    <citation type="submission" date="2016-10" db="EMBL/GenBank/DDBJ databases">
        <authorList>
            <person name="de Groot N.N."/>
        </authorList>
    </citation>
    <scope>NUCLEOTIDE SEQUENCE [LARGE SCALE GENOMIC DNA]</scope>
    <source>
        <strain evidence="3 4">GAS232</strain>
    </source>
</reference>
<keyword evidence="2" id="KW-0472">Membrane</keyword>
<dbReference type="OrthoDB" id="1449993at2"/>
<evidence type="ECO:0000313" key="4">
    <source>
        <dbReference type="Proteomes" id="UP000182427"/>
    </source>
</evidence>
<keyword evidence="2" id="KW-0812">Transmembrane</keyword>
<feature type="compositionally biased region" description="Polar residues" evidence="1">
    <location>
        <begin position="121"/>
        <end position="132"/>
    </location>
</feature>
<dbReference type="AlphaFoldDB" id="A0A1G7Q0Y5"/>
<protein>
    <submittedName>
        <fullName evidence="3">Uncharacterized protein</fullName>
    </submittedName>
</protein>
<feature type="transmembrane region" description="Helical" evidence="2">
    <location>
        <begin position="20"/>
        <end position="40"/>
    </location>
</feature>
<keyword evidence="2" id="KW-1133">Transmembrane helix</keyword>
<feature type="region of interest" description="Disordered" evidence="1">
    <location>
        <begin position="106"/>
        <end position="132"/>
    </location>
</feature>
<dbReference type="RefSeq" id="WP_083346456.1">
    <property type="nucleotide sequence ID" value="NZ_LT629690.1"/>
</dbReference>
<dbReference type="EMBL" id="LT629690">
    <property type="protein sequence ID" value="SDF92222.1"/>
    <property type="molecule type" value="Genomic_DNA"/>
</dbReference>